<organism evidence="1">
    <name type="scientific">Salix viminalis</name>
    <name type="common">Common osier</name>
    <name type="synonym">Basket willow</name>
    <dbReference type="NCBI Taxonomy" id="40686"/>
    <lineage>
        <taxon>Eukaryota</taxon>
        <taxon>Viridiplantae</taxon>
        <taxon>Streptophyta</taxon>
        <taxon>Embryophyta</taxon>
        <taxon>Tracheophyta</taxon>
        <taxon>Spermatophyta</taxon>
        <taxon>Magnoliopsida</taxon>
        <taxon>eudicotyledons</taxon>
        <taxon>Gunneridae</taxon>
        <taxon>Pentapetalae</taxon>
        <taxon>rosids</taxon>
        <taxon>fabids</taxon>
        <taxon>Malpighiales</taxon>
        <taxon>Salicaceae</taxon>
        <taxon>Saliceae</taxon>
        <taxon>Salix</taxon>
    </lineage>
</organism>
<dbReference type="AlphaFoldDB" id="A0A6N2LD82"/>
<name>A0A6N2LD82_SALVM</name>
<sequence>MDSKVKLKSKAICFKFTKEDSNVIQVTRKAAETFVFEAFELKNAIQIKSCIYITHLISPVSCWVFAKKGYYTFNRHCRILRALFCCRFQKKYLLWLCIQHVPVITS</sequence>
<accession>A0A6N2LD82</accession>
<reference evidence="1" key="1">
    <citation type="submission" date="2019-03" db="EMBL/GenBank/DDBJ databases">
        <authorList>
            <person name="Mank J."/>
            <person name="Almeida P."/>
        </authorList>
    </citation>
    <scope>NUCLEOTIDE SEQUENCE</scope>
    <source>
        <strain evidence="1">78183</strain>
    </source>
</reference>
<evidence type="ECO:0000313" key="1">
    <source>
        <dbReference type="EMBL" id="VFU38037.1"/>
    </source>
</evidence>
<protein>
    <submittedName>
        <fullName evidence="1">Uncharacterized protein</fullName>
    </submittedName>
</protein>
<dbReference type="EMBL" id="CAADRP010001335">
    <property type="protein sequence ID" value="VFU38037.1"/>
    <property type="molecule type" value="Genomic_DNA"/>
</dbReference>
<proteinExistence type="predicted"/>
<gene>
    <name evidence="1" type="ORF">SVIM_LOCUS204694</name>
</gene>